<evidence type="ECO:0000313" key="1">
    <source>
        <dbReference type="EMBL" id="MCG2587987.1"/>
    </source>
</evidence>
<dbReference type="Proteomes" id="UP001165366">
    <property type="component" value="Unassembled WGS sequence"/>
</dbReference>
<reference evidence="1" key="1">
    <citation type="submission" date="2022-01" db="EMBL/GenBank/DDBJ databases">
        <authorList>
            <person name="Wang Y."/>
        </authorList>
    </citation>
    <scope>NUCLEOTIDE SEQUENCE</scope>
    <source>
        <strain evidence="1">WB101</strain>
    </source>
</reference>
<organism evidence="1 2">
    <name type="scientific">Rhodohalobacter sulfatireducens</name>
    <dbReference type="NCBI Taxonomy" id="2911366"/>
    <lineage>
        <taxon>Bacteria</taxon>
        <taxon>Pseudomonadati</taxon>
        <taxon>Balneolota</taxon>
        <taxon>Balneolia</taxon>
        <taxon>Balneolales</taxon>
        <taxon>Balneolaceae</taxon>
        <taxon>Rhodohalobacter</taxon>
    </lineage>
</organism>
<keyword evidence="2" id="KW-1185">Reference proteome</keyword>
<protein>
    <submittedName>
        <fullName evidence="1">Uncharacterized protein</fullName>
    </submittedName>
</protein>
<reference evidence="1" key="2">
    <citation type="submission" date="2024-05" db="EMBL/GenBank/DDBJ databases">
        <title>Rhodohalobacter halophilus gen. nov., sp. nov., a moderately halophilic member of the family Balneolaceae.</title>
        <authorList>
            <person name="Xia J."/>
        </authorList>
    </citation>
    <scope>NUCLEOTIDE SEQUENCE</scope>
    <source>
        <strain evidence="1">WB101</strain>
    </source>
</reference>
<gene>
    <name evidence="1" type="ORF">L6773_05390</name>
</gene>
<comment type="caution">
    <text evidence="1">The sequence shown here is derived from an EMBL/GenBank/DDBJ whole genome shotgun (WGS) entry which is preliminary data.</text>
</comment>
<evidence type="ECO:0000313" key="2">
    <source>
        <dbReference type="Proteomes" id="UP001165366"/>
    </source>
</evidence>
<sequence length="160" mass="18358">MEITSELNIDVEALIAFKIDDKWLTFRSIDKPSDEGLPGTVVSKRQNGRSGKKEIKIEPCDLSATEFKVYIYTKKVPELNGVEGIKVHPGKYRKLSDLNGKCRELHHVEVNKLRNNRLDGYKYRVVIHYHLYDDRPHCPDIQEIHKDPTIIHPDDPGGNG</sequence>
<dbReference type="RefSeq" id="WP_237852831.1">
    <property type="nucleotide sequence ID" value="NZ_JAKLWS010000004.1"/>
</dbReference>
<accession>A0ABS9KAV8</accession>
<dbReference type="EMBL" id="JAKLWS010000004">
    <property type="protein sequence ID" value="MCG2587987.1"/>
    <property type="molecule type" value="Genomic_DNA"/>
</dbReference>
<name>A0ABS9KAV8_9BACT</name>
<proteinExistence type="predicted"/>